<dbReference type="InterPro" id="IPR036092">
    <property type="entry name" value="Papo_T_antigensf"/>
</dbReference>
<name>A0A8F6C861_POVSM</name>
<dbReference type="GO" id="GO:0042025">
    <property type="term" value="C:host cell nucleus"/>
    <property type="evidence" value="ECO:0007669"/>
    <property type="project" value="UniProtKB-SubCell"/>
</dbReference>
<keyword evidence="13" id="KW-0010">Activator</keyword>
<evidence type="ECO:0000256" key="4">
    <source>
        <dbReference type="ARBA" id="ARBA00022518"/>
    </source>
</evidence>
<evidence type="ECO:0000256" key="13">
    <source>
        <dbReference type="ARBA" id="ARBA00023159"/>
    </source>
</evidence>
<keyword evidence="8" id="KW-0479">Metal-binding</keyword>
<proteinExistence type="predicted"/>
<evidence type="ECO:0000313" key="18">
    <source>
        <dbReference type="EMBL" id="QXP80958.1"/>
    </source>
</evidence>
<evidence type="ECO:0000256" key="1">
    <source>
        <dbReference type="ARBA" id="ARBA00004147"/>
    </source>
</evidence>
<keyword evidence="5" id="KW-0597">Phosphoprotein</keyword>
<dbReference type="SUPFAM" id="SSF46565">
    <property type="entry name" value="Chaperone J-domain"/>
    <property type="match status" value="1"/>
</dbReference>
<dbReference type="EMBL" id="MT919282">
    <property type="protein sequence ID" value="QXP80958.1"/>
    <property type="molecule type" value="Genomic_DNA"/>
</dbReference>
<keyword evidence="12" id="KW-0805">Transcription regulation</keyword>
<evidence type="ECO:0000256" key="7">
    <source>
        <dbReference type="ARBA" id="ARBA00022581"/>
    </source>
</evidence>
<dbReference type="GO" id="GO:0008270">
    <property type="term" value="F:zinc ion binding"/>
    <property type="evidence" value="ECO:0007669"/>
    <property type="project" value="UniProtKB-KW"/>
</dbReference>
<feature type="domain" description="J" evidence="16">
    <location>
        <begin position="11"/>
        <end position="67"/>
    </location>
</feature>
<organism evidence="17">
    <name type="scientific">Squirrel monkey polyomavirus</name>
    <dbReference type="NCBI Taxonomy" id="452475"/>
    <lineage>
        <taxon>Viruses</taxon>
        <taxon>Monodnaviria</taxon>
        <taxon>Shotokuvirae</taxon>
        <taxon>Cossaviricota</taxon>
        <taxon>Papovaviricetes</taxon>
        <taxon>Sepolyvirales</taxon>
        <taxon>Polyomaviridae</taxon>
        <taxon>Betapolyomavirus</taxon>
        <taxon>Betapolyomavirus saboliviensis</taxon>
    </lineage>
</organism>
<evidence type="ECO:0000256" key="14">
    <source>
        <dbReference type="ARBA" id="ARBA00023163"/>
    </source>
</evidence>
<keyword evidence="14" id="KW-0804">Transcription</keyword>
<evidence type="ECO:0000256" key="6">
    <source>
        <dbReference type="ARBA" id="ARBA00022562"/>
    </source>
</evidence>
<evidence type="ECO:0000313" key="19">
    <source>
        <dbReference type="EMBL" id="QXP80964.1"/>
    </source>
</evidence>
<evidence type="ECO:0000259" key="16">
    <source>
        <dbReference type="SMART" id="SM00271"/>
    </source>
</evidence>
<keyword evidence="15" id="KW-1035">Host cytoplasm</keyword>
<dbReference type="Pfam" id="PF02380">
    <property type="entry name" value="Papo_T_antigen"/>
    <property type="match status" value="1"/>
</dbReference>
<evidence type="ECO:0000256" key="5">
    <source>
        <dbReference type="ARBA" id="ARBA00022553"/>
    </source>
</evidence>
<evidence type="ECO:0000256" key="3">
    <source>
        <dbReference type="ARBA" id="ARBA00016539"/>
    </source>
</evidence>
<evidence type="ECO:0000256" key="10">
    <source>
        <dbReference type="ARBA" id="ARBA00022833"/>
    </source>
</evidence>
<evidence type="ECO:0000256" key="12">
    <source>
        <dbReference type="ARBA" id="ARBA00023015"/>
    </source>
</evidence>
<keyword evidence="11" id="KW-0007">Acetylation</keyword>
<evidence type="ECO:0000256" key="2">
    <source>
        <dbReference type="ARBA" id="ARBA00004192"/>
    </source>
</evidence>
<dbReference type="GO" id="GO:0030430">
    <property type="term" value="C:host cell cytoplasm"/>
    <property type="evidence" value="ECO:0007669"/>
    <property type="project" value="UniProtKB-SubCell"/>
</dbReference>
<dbReference type="InterPro" id="IPR003354">
    <property type="entry name" value="Papo_T_antigen"/>
</dbReference>
<dbReference type="EMBL" id="MT919283">
    <property type="protein sequence ID" value="QXP80964.1"/>
    <property type="molecule type" value="Genomic_DNA"/>
</dbReference>
<dbReference type="Gene3D" id="1.10.287.110">
    <property type="entry name" value="DnaJ domain"/>
    <property type="match status" value="1"/>
</dbReference>
<dbReference type="InterPro" id="IPR001623">
    <property type="entry name" value="DnaJ_domain"/>
</dbReference>
<keyword evidence="4" id="KW-0244">Early protein</keyword>
<reference evidence="17" key="2">
    <citation type="submission" date="2020-08" db="EMBL/GenBank/DDBJ databases">
        <authorList>
            <person name="Rogers D.L."/>
            <person name="Vanchiere J.A."/>
        </authorList>
    </citation>
    <scope>NUCLEOTIDE SEQUENCE</scope>
    <source>
        <strain evidence="18">SBB47</strain>
        <strain evidence="17">SBB5</strain>
    </source>
</reference>
<protein>
    <recommendedName>
        <fullName evidence="3">Small t antigen</fullName>
    </recommendedName>
</protein>
<evidence type="ECO:0000256" key="9">
    <source>
        <dbReference type="ARBA" id="ARBA00022771"/>
    </source>
</evidence>
<evidence type="ECO:0000256" key="8">
    <source>
        <dbReference type="ARBA" id="ARBA00022723"/>
    </source>
</evidence>
<dbReference type="EMBL" id="MT919281">
    <property type="protein sequence ID" value="QXP80952.1"/>
    <property type="molecule type" value="Genomic_DNA"/>
</dbReference>
<dbReference type="SUPFAM" id="SSF161240">
    <property type="entry name" value="T-antigen specific domain-like"/>
    <property type="match status" value="1"/>
</dbReference>
<evidence type="ECO:0000256" key="15">
    <source>
        <dbReference type="ARBA" id="ARBA00023200"/>
    </source>
</evidence>
<dbReference type="SMART" id="SM00271">
    <property type="entry name" value="DnaJ"/>
    <property type="match status" value="1"/>
</dbReference>
<sequence length="163" mass="18936">MDHTLTREESKLLMELLGLPMEQYGNFPLMRKAFLQKCKIMHPDKGGDEQTAKMLISLYKKLESEVKSLNTDDGFSTEEVCKISKLTYIKDWLTCSFGSFSCKCLFCLLLKSHKQELTKKPKVWGDCLCFKCYTLWFGLQYTVDIYQSWQALIGVTLFKNLNI</sequence>
<dbReference type="InterPro" id="IPR036869">
    <property type="entry name" value="J_dom_sf"/>
</dbReference>
<dbReference type="Gene3D" id="1.20.120.1860">
    <property type="entry name" value="Small t-antigen, unique domain"/>
    <property type="match status" value="1"/>
</dbReference>
<keyword evidence="10" id="KW-0862">Zinc</keyword>
<evidence type="ECO:0000256" key="11">
    <source>
        <dbReference type="ARBA" id="ARBA00022990"/>
    </source>
</evidence>
<reference evidence="19" key="1">
    <citation type="submission" date="2020-08" db="EMBL/GenBank/DDBJ databases">
        <authorList>
            <person name="Rogers D.L."/>
            <person name="Vanchiere J.A.A."/>
        </authorList>
    </citation>
    <scope>NUCLEOTIDE SEQUENCE</scope>
    <source>
        <strain evidence="19">SBB72</strain>
    </source>
</reference>
<organismHost>
    <name type="scientific">Saimiri boliviensis boliviensis</name>
    <name type="common">Bolivian squirrel monkey</name>
    <dbReference type="NCBI Taxonomy" id="39432"/>
</organismHost>
<keyword evidence="7" id="KW-0945">Host-virus interaction</keyword>
<accession>A0A8F6C861</accession>
<keyword evidence="6" id="KW-1048">Host nucleus</keyword>
<keyword evidence="9" id="KW-0863">Zinc-finger</keyword>
<evidence type="ECO:0000313" key="17">
    <source>
        <dbReference type="EMBL" id="QXP80952.1"/>
    </source>
</evidence>
<comment type="subcellular location">
    <subcellularLocation>
        <location evidence="2">Host cytoplasm</location>
    </subcellularLocation>
    <subcellularLocation>
        <location evidence="1">Host nucleus</location>
    </subcellularLocation>
</comment>